<dbReference type="RefSeq" id="WP_073327090.1">
    <property type="nucleotide sequence ID" value="NZ_FQTT01000001.1"/>
</dbReference>
<accession>A0A1M4RVB3</accession>
<dbReference type="SUPFAM" id="SSF52540">
    <property type="entry name" value="P-loop containing nucleoside triphosphate hydrolases"/>
    <property type="match status" value="1"/>
</dbReference>
<dbReference type="Gene3D" id="3.40.50.300">
    <property type="entry name" value="P-loop containing nucleotide triphosphate hydrolases"/>
    <property type="match status" value="1"/>
</dbReference>
<dbReference type="STRING" id="1892869.ACGLYG10_0134"/>
<evidence type="ECO:0000313" key="1">
    <source>
        <dbReference type="EMBL" id="SHE23936.1"/>
    </source>
</evidence>
<reference evidence="2" key="1">
    <citation type="submission" date="2016-09" db="EMBL/GenBank/DDBJ databases">
        <authorList>
            <person name="Strepis N."/>
        </authorList>
    </citation>
    <scope>NUCLEOTIDE SEQUENCE [LARGE SCALE GENOMIC DNA]</scope>
</reference>
<dbReference type="EMBL" id="FQTT01000001">
    <property type="protein sequence ID" value="SHE23936.1"/>
    <property type="molecule type" value="Genomic_DNA"/>
</dbReference>
<gene>
    <name evidence="1" type="ORF">ACGLYG10_0134</name>
</gene>
<organism evidence="1 2">
    <name type="scientific">Actinomyces glycerinitolerans</name>
    <dbReference type="NCBI Taxonomy" id="1892869"/>
    <lineage>
        <taxon>Bacteria</taxon>
        <taxon>Bacillati</taxon>
        <taxon>Actinomycetota</taxon>
        <taxon>Actinomycetes</taxon>
        <taxon>Actinomycetales</taxon>
        <taxon>Actinomycetaceae</taxon>
        <taxon>Actinomyces</taxon>
    </lineage>
</organism>
<name>A0A1M4RVB3_9ACTO</name>
<dbReference type="OrthoDB" id="198115at2"/>
<evidence type="ECO:0000313" key="2">
    <source>
        <dbReference type="Proteomes" id="UP000184291"/>
    </source>
</evidence>
<sequence length="191" mass="21194">MSTPTVYIIIGTAGSGKSLRARRIAHHLHAAYLDKDAMSSRFVEAGLVAAGYEAGDRESNDYYTTTLLPLEYDSLLDVAGQNLRLGNSVVLDAPFSPFLADPEFVASARRRFGWPAEARIKVIQIHVAPELLKARLRARGLARDAAKLADWDSYWAQHGNVTCAWRGVELRQIHKDTDEDDELTDDSNLLI</sequence>
<keyword evidence="2" id="KW-1185">Reference proteome</keyword>
<proteinExistence type="predicted"/>
<dbReference type="Pfam" id="PF13671">
    <property type="entry name" value="AAA_33"/>
    <property type="match status" value="1"/>
</dbReference>
<protein>
    <recommendedName>
        <fullName evidence="3">P-loop containing nucleoside triphosphate hydrolase</fullName>
    </recommendedName>
</protein>
<dbReference type="Proteomes" id="UP000184291">
    <property type="component" value="Unassembled WGS sequence"/>
</dbReference>
<dbReference type="InterPro" id="IPR027417">
    <property type="entry name" value="P-loop_NTPase"/>
</dbReference>
<dbReference type="AlphaFoldDB" id="A0A1M4RVB3"/>
<evidence type="ECO:0008006" key="3">
    <source>
        <dbReference type="Google" id="ProtNLM"/>
    </source>
</evidence>